<dbReference type="InterPro" id="IPR009075">
    <property type="entry name" value="AcylCo_DH/oxidase_C"/>
</dbReference>
<keyword evidence="4" id="KW-1185">Reference proteome</keyword>
<dbReference type="Proteomes" id="UP000612893">
    <property type="component" value="Unassembled WGS sequence"/>
</dbReference>
<evidence type="ECO:0000313" key="4">
    <source>
        <dbReference type="Proteomes" id="UP000612893"/>
    </source>
</evidence>
<dbReference type="GO" id="GO:0016627">
    <property type="term" value="F:oxidoreductase activity, acting on the CH-CH group of donors"/>
    <property type="evidence" value="ECO:0007669"/>
    <property type="project" value="InterPro"/>
</dbReference>
<sequence>MGRVVRLVRERDVPWASELPSLADVTHPVQAYLNALARSSRRPQRKTEACRALCWKAARYLDMYDSEGHAIGATAKVYCTETMFEAVFQCMQVMEVNVLGRVYPLEKLLREAVVLPL</sequence>
<reference evidence="3" key="1">
    <citation type="submission" date="2020-10" db="EMBL/GenBank/DDBJ databases">
        <title>Ca. Dormibacterota MAGs.</title>
        <authorList>
            <person name="Montgomery K."/>
        </authorList>
    </citation>
    <scope>NUCLEOTIDE SEQUENCE [LARGE SCALE GENOMIC DNA]</scope>
    <source>
        <strain evidence="3">SC8812_S17_10</strain>
    </source>
</reference>
<feature type="domain" description="Acyl-CoA dehydrogenase/oxidase C-terminal" evidence="2">
    <location>
        <begin position="44"/>
        <end position="114"/>
    </location>
</feature>
<protein>
    <recommendedName>
        <fullName evidence="2">Acyl-CoA dehydrogenase/oxidase C-terminal domain-containing protein</fullName>
    </recommendedName>
</protein>
<dbReference type="AlphaFoldDB" id="A0A934K784"/>
<evidence type="ECO:0000313" key="3">
    <source>
        <dbReference type="EMBL" id="MBJ7597943.1"/>
    </source>
</evidence>
<proteinExistence type="predicted"/>
<gene>
    <name evidence="3" type="ORF">JF922_07630</name>
</gene>
<dbReference type="Pfam" id="PF00441">
    <property type="entry name" value="Acyl-CoA_dh_1"/>
    <property type="match status" value="1"/>
</dbReference>
<dbReference type="SUPFAM" id="SSF47203">
    <property type="entry name" value="Acyl-CoA dehydrogenase C-terminal domain-like"/>
    <property type="match status" value="1"/>
</dbReference>
<comment type="caution">
    <text evidence="3">The sequence shown here is derived from an EMBL/GenBank/DDBJ whole genome shotgun (WGS) entry which is preliminary data.</text>
</comment>
<evidence type="ECO:0000259" key="2">
    <source>
        <dbReference type="Pfam" id="PF00441"/>
    </source>
</evidence>
<dbReference type="InterPro" id="IPR036250">
    <property type="entry name" value="AcylCo_DH-like_C"/>
</dbReference>
<organism evidence="3 4">
    <name type="scientific">Candidatus Nephthysia bennettiae</name>
    <dbReference type="NCBI Taxonomy" id="3127016"/>
    <lineage>
        <taxon>Bacteria</taxon>
        <taxon>Bacillati</taxon>
        <taxon>Candidatus Dormiibacterota</taxon>
        <taxon>Candidatus Dormibacteria</taxon>
        <taxon>Candidatus Dormibacterales</taxon>
        <taxon>Candidatus Dormibacteraceae</taxon>
        <taxon>Candidatus Nephthysia</taxon>
    </lineage>
</organism>
<dbReference type="Gene3D" id="1.20.140.10">
    <property type="entry name" value="Butyryl-CoA Dehydrogenase, subunit A, domain 3"/>
    <property type="match status" value="1"/>
</dbReference>
<accession>A0A934K784</accession>
<name>A0A934K784_9BACT</name>
<evidence type="ECO:0000256" key="1">
    <source>
        <dbReference type="ARBA" id="ARBA00022630"/>
    </source>
</evidence>
<dbReference type="EMBL" id="JAEKNR010000086">
    <property type="protein sequence ID" value="MBJ7597943.1"/>
    <property type="molecule type" value="Genomic_DNA"/>
</dbReference>
<keyword evidence="1" id="KW-0285">Flavoprotein</keyword>